<keyword evidence="6" id="KW-1185">Reference proteome</keyword>
<gene>
    <name evidence="5" type="ORF">ARC23_13215</name>
</gene>
<keyword evidence="2" id="KW-0067">ATP-binding</keyword>
<dbReference type="InterPro" id="IPR003593">
    <property type="entry name" value="AAA+_ATPase"/>
</dbReference>
<organism evidence="5 6">
    <name type="scientific">Stenotrophomonas beteli</name>
    <dbReference type="NCBI Taxonomy" id="3384461"/>
    <lineage>
        <taxon>Bacteria</taxon>
        <taxon>Pseudomonadati</taxon>
        <taxon>Pseudomonadota</taxon>
        <taxon>Gammaproteobacteria</taxon>
        <taxon>Lysobacterales</taxon>
        <taxon>Lysobacteraceae</taxon>
        <taxon>Stenotrophomonas</taxon>
        <taxon>Stenotrophomonas maltophilia group</taxon>
    </lineage>
</organism>
<dbReference type="EMBL" id="LLXV01000040">
    <property type="protein sequence ID" value="KRG49877.1"/>
    <property type="molecule type" value="Genomic_DNA"/>
</dbReference>
<dbReference type="Proteomes" id="UP000051757">
    <property type="component" value="Unassembled WGS sequence"/>
</dbReference>
<dbReference type="Gene3D" id="1.10.8.80">
    <property type="entry name" value="Magnesium chelatase subunit I, C-Terminal domain"/>
    <property type="match status" value="1"/>
</dbReference>
<sequence length="317" mass="34094">MPASSPNPSMLPDQLRQALREAQDQVNALVLGKVPEVRLAFVALLSGGHLLIEDLPGLGKTTLAHALASSLGLGFQRVQFTSDLLPADVLGVSVYEAGSRQFQFHPGPVFTHVLLADEINRAPPRTQSALLEAMAEQQVTLDGQTHPLPDPFFVIATQNPVDLSGTFPLPDSQLDRFLLRLAMGYPSAQAERELLRGTDRRDLIARAVPKLDDHQVRALREAVGQVHASDALIDYVQALLTRSRQHAGVRVGLSPRAGLALLRAARAHALLLGRNHVVPEDVQTLFVAVAGHRLVAEAESSSGPAMARAILQTVAVD</sequence>
<evidence type="ECO:0000259" key="4">
    <source>
        <dbReference type="SMART" id="SM00382"/>
    </source>
</evidence>
<dbReference type="GO" id="GO:0005524">
    <property type="term" value="F:ATP binding"/>
    <property type="evidence" value="ECO:0007669"/>
    <property type="project" value="UniProtKB-KW"/>
</dbReference>
<evidence type="ECO:0000256" key="2">
    <source>
        <dbReference type="ARBA" id="ARBA00022840"/>
    </source>
</evidence>
<evidence type="ECO:0000313" key="6">
    <source>
        <dbReference type="Proteomes" id="UP000051757"/>
    </source>
</evidence>
<evidence type="ECO:0000256" key="3">
    <source>
        <dbReference type="ARBA" id="ARBA00061607"/>
    </source>
</evidence>
<proteinExistence type="inferred from homology"/>
<dbReference type="CDD" id="cd00009">
    <property type="entry name" value="AAA"/>
    <property type="match status" value="1"/>
</dbReference>
<dbReference type="AlphaFoldDB" id="A0A0R0AY72"/>
<dbReference type="PANTHER" id="PTHR42759:SF5">
    <property type="entry name" value="METHANOL DEHYDROGENASE REGULATOR"/>
    <property type="match status" value="1"/>
</dbReference>
<dbReference type="InterPro" id="IPR050764">
    <property type="entry name" value="CbbQ/NirQ/NorQ/GpvN"/>
</dbReference>
<protein>
    <submittedName>
        <fullName evidence="5">ATPase</fullName>
    </submittedName>
</protein>
<dbReference type="FunFam" id="3.40.50.300:FF:000640">
    <property type="entry name" value="MoxR family ATPase"/>
    <property type="match status" value="1"/>
</dbReference>
<dbReference type="Pfam" id="PF07726">
    <property type="entry name" value="AAA_3"/>
    <property type="match status" value="1"/>
</dbReference>
<keyword evidence="1" id="KW-0547">Nucleotide-binding</keyword>
<comment type="similarity">
    <text evidence="3">Belongs to the MoxR family.</text>
</comment>
<dbReference type="PANTHER" id="PTHR42759">
    <property type="entry name" value="MOXR FAMILY PROTEIN"/>
    <property type="match status" value="1"/>
</dbReference>
<dbReference type="Gene3D" id="3.40.50.300">
    <property type="entry name" value="P-loop containing nucleotide triphosphate hydrolases"/>
    <property type="match status" value="1"/>
</dbReference>
<dbReference type="InterPro" id="IPR011703">
    <property type="entry name" value="ATPase_AAA-3"/>
</dbReference>
<comment type="caution">
    <text evidence="5">The sequence shown here is derived from an EMBL/GenBank/DDBJ whole genome shotgun (WGS) entry which is preliminary data.</text>
</comment>
<evidence type="ECO:0000313" key="5">
    <source>
        <dbReference type="EMBL" id="KRG49877.1"/>
    </source>
</evidence>
<accession>A0A0R0AY72</accession>
<dbReference type="SUPFAM" id="SSF52540">
    <property type="entry name" value="P-loop containing nucleoside triphosphate hydrolases"/>
    <property type="match status" value="1"/>
</dbReference>
<dbReference type="OrthoDB" id="9808397at2"/>
<evidence type="ECO:0000256" key="1">
    <source>
        <dbReference type="ARBA" id="ARBA00022741"/>
    </source>
</evidence>
<dbReference type="InterPro" id="IPR041628">
    <property type="entry name" value="ChlI/MoxR_AAA_lid"/>
</dbReference>
<dbReference type="PIRSF" id="PIRSF002849">
    <property type="entry name" value="AAA_ATPase_chaperone_MoxR_prd"/>
    <property type="match status" value="1"/>
</dbReference>
<feature type="domain" description="AAA+ ATPase" evidence="4">
    <location>
        <begin position="46"/>
        <end position="187"/>
    </location>
</feature>
<dbReference type="SMART" id="SM00382">
    <property type="entry name" value="AAA"/>
    <property type="match status" value="1"/>
</dbReference>
<dbReference type="GO" id="GO:0016887">
    <property type="term" value="F:ATP hydrolysis activity"/>
    <property type="evidence" value="ECO:0007669"/>
    <property type="project" value="InterPro"/>
</dbReference>
<reference evidence="5 6" key="1">
    <citation type="journal article" date="2016" name="Front. Microbiol.">
        <title>Genome Sequence of Type Strains of Genus Stenotrophomonas.</title>
        <authorList>
            <person name="Patil P.P."/>
            <person name="Midha S."/>
            <person name="Kumar S."/>
            <person name="Patil P.B."/>
        </authorList>
    </citation>
    <scope>NUCLEOTIDE SEQUENCE [LARGE SCALE GENOMIC DNA]</scope>
    <source>
        <strain evidence="5 6">LMG 978</strain>
    </source>
</reference>
<dbReference type="InterPro" id="IPR027417">
    <property type="entry name" value="P-loop_NTPase"/>
</dbReference>
<dbReference type="Pfam" id="PF17863">
    <property type="entry name" value="AAA_lid_2"/>
    <property type="match status" value="1"/>
</dbReference>
<name>A0A0R0AY72_9GAMM</name>